<dbReference type="Pfam" id="PF00535">
    <property type="entry name" value="Glycos_transf_2"/>
    <property type="match status" value="1"/>
</dbReference>
<dbReference type="PANTHER" id="PTHR22916">
    <property type="entry name" value="GLYCOSYLTRANSFERASE"/>
    <property type="match status" value="1"/>
</dbReference>
<name>A0A0R1SKR2_9LACO</name>
<evidence type="ECO:0000256" key="1">
    <source>
        <dbReference type="ARBA" id="ARBA00022676"/>
    </source>
</evidence>
<dbReference type="eggNOG" id="COG0463">
    <property type="taxonomic scope" value="Bacteria"/>
</dbReference>
<dbReference type="STRING" id="1423815.FC27_GL000501"/>
<feature type="domain" description="Glycosyltransferase 2-like" evidence="3">
    <location>
        <begin position="6"/>
        <end position="174"/>
    </location>
</feature>
<keyword evidence="1" id="KW-0328">Glycosyltransferase</keyword>
<proteinExistence type="predicted"/>
<evidence type="ECO:0000259" key="3">
    <source>
        <dbReference type="Pfam" id="PF00535"/>
    </source>
</evidence>
<dbReference type="Proteomes" id="UP000051647">
    <property type="component" value="Unassembled WGS sequence"/>
</dbReference>
<dbReference type="RefSeq" id="WP_010624505.1">
    <property type="nucleotide sequence ID" value="NZ_AZFA01000013.1"/>
</dbReference>
<keyword evidence="2 4" id="KW-0808">Transferase</keyword>
<sequence length="248" mass="28891">MNKITAISPVYNVEKYLRKAVESLIEQTVENLEIILVDDGSTDNSGEICDALSLEFADIQVIHQPNSGAAIARNTGIKASNGKYLYFMDPDDWMEPTMLENMFIEAEINSAELVITGFTNEYFINDEHFEIKNLSKNSKYLNQNEFRENAYKYFNNTYMAVPWNKLYLSKYIKEHNLEFPNVGWDDLHFNMEVIKDISRVCITDDTGYHFLRSRPGSETTKVFDNSLFHKRREQFIHILGIYNYWGNA</sequence>
<accession>A0A0R1SKR2</accession>
<gene>
    <name evidence="4" type="ORF">FC27_GL000501</name>
</gene>
<reference evidence="4 5" key="1">
    <citation type="journal article" date="2015" name="Genome Announc.">
        <title>Expanding the biotechnology potential of lactobacilli through comparative genomics of 213 strains and associated genera.</title>
        <authorList>
            <person name="Sun Z."/>
            <person name="Harris H.M."/>
            <person name="McCann A."/>
            <person name="Guo C."/>
            <person name="Argimon S."/>
            <person name="Zhang W."/>
            <person name="Yang X."/>
            <person name="Jeffery I.B."/>
            <person name="Cooney J.C."/>
            <person name="Kagawa T.F."/>
            <person name="Liu W."/>
            <person name="Song Y."/>
            <person name="Salvetti E."/>
            <person name="Wrobel A."/>
            <person name="Rasinkangas P."/>
            <person name="Parkhill J."/>
            <person name="Rea M.C."/>
            <person name="O'Sullivan O."/>
            <person name="Ritari J."/>
            <person name="Douillard F.P."/>
            <person name="Paul Ross R."/>
            <person name="Yang R."/>
            <person name="Briner A.E."/>
            <person name="Felis G.E."/>
            <person name="de Vos W.M."/>
            <person name="Barrangou R."/>
            <person name="Klaenhammer T.R."/>
            <person name="Caufield P.W."/>
            <person name="Cui Y."/>
            <person name="Zhang H."/>
            <person name="O'Toole P.W."/>
        </authorList>
    </citation>
    <scope>NUCLEOTIDE SEQUENCE [LARGE SCALE GENOMIC DNA]</scope>
    <source>
        <strain evidence="4 5">DSM 14857</strain>
    </source>
</reference>
<keyword evidence="5" id="KW-1185">Reference proteome</keyword>
<dbReference type="AlphaFoldDB" id="A0A0R1SKR2"/>
<dbReference type="SUPFAM" id="SSF53448">
    <property type="entry name" value="Nucleotide-diphospho-sugar transferases"/>
    <property type="match status" value="1"/>
</dbReference>
<dbReference type="Gene3D" id="3.90.550.10">
    <property type="entry name" value="Spore Coat Polysaccharide Biosynthesis Protein SpsA, Chain A"/>
    <property type="match status" value="1"/>
</dbReference>
<dbReference type="PANTHER" id="PTHR22916:SF51">
    <property type="entry name" value="GLYCOSYLTRANSFERASE EPSH-RELATED"/>
    <property type="match status" value="1"/>
</dbReference>
<organism evidence="4 5">
    <name type="scientific">Companilactobacillus versmoldensis DSM 14857 = KCTC 3814</name>
    <dbReference type="NCBI Taxonomy" id="1423815"/>
    <lineage>
        <taxon>Bacteria</taxon>
        <taxon>Bacillati</taxon>
        <taxon>Bacillota</taxon>
        <taxon>Bacilli</taxon>
        <taxon>Lactobacillales</taxon>
        <taxon>Lactobacillaceae</taxon>
        <taxon>Companilactobacillus</taxon>
    </lineage>
</organism>
<evidence type="ECO:0000256" key="2">
    <source>
        <dbReference type="ARBA" id="ARBA00022679"/>
    </source>
</evidence>
<protein>
    <submittedName>
        <fullName evidence="4">Family 2 glycosyl transferase</fullName>
    </submittedName>
</protein>
<dbReference type="PATRIC" id="fig|1423815.3.peg.508"/>
<dbReference type="OrthoDB" id="396512at2"/>
<dbReference type="EMBL" id="AZFA01000013">
    <property type="protein sequence ID" value="KRL66627.1"/>
    <property type="molecule type" value="Genomic_DNA"/>
</dbReference>
<evidence type="ECO:0000313" key="4">
    <source>
        <dbReference type="EMBL" id="KRL66627.1"/>
    </source>
</evidence>
<comment type="caution">
    <text evidence="4">The sequence shown here is derived from an EMBL/GenBank/DDBJ whole genome shotgun (WGS) entry which is preliminary data.</text>
</comment>
<dbReference type="GO" id="GO:0016757">
    <property type="term" value="F:glycosyltransferase activity"/>
    <property type="evidence" value="ECO:0007669"/>
    <property type="project" value="UniProtKB-KW"/>
</dbReference>
<evidence type="ECO:0000313" key="5">
    <source>
        <dbReference type="Proteomes" id="UP000051647"/>
    </source>
</evidence>
<dbReference type="CDD" id="cd00761">
    <property type="entry name" value="Glyco_tranf_GTA_type"/>
    <property type="match status" value="1"/>
</dbReference>
<dbReference type="InterPro" id="IPR001173">
    <property type="entry name" value="Glyco_trans_2-like"/>
</dbReference>
<dbReference type="InterPro" id="IPR029044">
    <property type="entry name" value="Nucleotide-diphossugar_trans"/>
</dbReference>